<dbReference type="WBParaSite" id="SMUV_0000696201-mRNA-1">
    <property type="protein sequence ID" value="SMUV_0000696201-mRNA-1"/>
    <property type="gene ID" value="SMUV_0000696201"/>
</dbReference>
<dbReference type="STRING" id="451379.A0A0N5AQJ6"/>
<dbReference type="Proteomes" id="UP000046393">
    <property type="component" value="Unplaced"/>
</dbReference>
<keyword evidence="1" id="KW-1185">Reference proteome</keyword>
<accession>A0A0N5AQJ6</accession>
<protein>
    <submittedName>
        <fullName evidence="2">Phospholipid scramblase</fullName>
    </submittedName>
</protein>
<organism evidence="1 2">
    <name type="scientific">Syphacia muris</name>
    <dbReference type="NCBI Taxonomy" id="451379"/>
    <lineage>
        <taxon>Eukaryota</taxon>
        <taxon>Metazoa</taxon>
        <taxon>Ecdysozoa</taxon>
        <taxon>Nematoda</taxon>
        <taxon>Chromadorea</taxon>
        <taxon>Rhabditida</taxon>
        <taxon>Spirurina</taxon>
        <taxon>Oxyuridomorpha</taxon>
        <taxon>Oxyuroidea</taxon>
        <taxon>Oxyuridae</taxon>
        <taxon>Syphacia</taxon>
    </lineage>
</organism>
<dbReference type="AlphaFoldDB" id="A0A0N5AQJ6"/>
<sequence>MDVHSKSNSCRNYLPAVHASTGRRHSLSAHLSRSARRFSAVVAPQLTKLEPLPILQTYPMLNLRIVNRTQLNDAIDQYIIHNGVRFSPIEFEITTSNEQRILNVVLSPDEMTLSDGLKRVLTISFNDSDNDGDGVSICQIKHPVSGLKLYDFVEMPLTNVIHVSSSIDSCDKCMIYPETNIWLRMVTSCGCFFTSLQWHFRKRGILYATVRPNRTLFKENSLRMEWTEECENDLRILVVAFAMIQVVREAFPSLMHLLQERRRRKS</sequence>
<evidence type="ECO:0000313" key="2">
    <source>
        <dbReference type="WBParaSite" id="SMUV_0000696201-mRNA-1"/>
    </source>
</evidence>
<evidence type="ECO:0000313" key="1">
    <source>
        <dbReference type="Proteomes" id="UP000046393"/>
    </source>
</evidence>
<name>A0A0N5AQJ6_9BILA</name>
<proteinExistence type="predicted"/>
<reference evidence="2" key="1">
    <citation type="submission" date="2017-02" db="UniProtKB">
        <authorList>
            <consortium name="WormBaseParasite"/>
        </authorList>
    </citation>
    <scope>IDENTIFICATION</scope>
</reference>